<dbReference type="EMBL" id="BLXT01000847">
    <property type="protein sequence ID" value="GFN80775.1"/>
    <property type="molecule type" value="Genomic_DNA"/>
</dbReference>
<name>A0AAV3YC63_9GAST</name>
<accession>A0AAV3YC63</accession>
<evidence type="ECO:0000313" key="1">
    <source>
        <dbReference type="EMBL" id="GFN80775.1"/>
    </source>
</evidence>
<organism evidence="1 2">
    <name type="scientific">Plakobranchus ocellatus</name>
    <dbReference type="NCBI Taxonomy" id="259542"/>
    <lineage>
        <taxon>Eukaryota</taxon>
        <taxon>Metazoa</taxon>
        <taxon>Spiralia</taxon>
        <taxon>Lophotrochozoa</taxon>
        <taxon>Mollusca</taxon>
        <taxon>Gastropoda</taxon>
        <taxon>Heterobranchia</taxon>
        <taxon>Euthyneura</taxon>
        <taxon>Panpulmonata</taxon>
        <taxon>Sacoglossa</taxon>
        <taxon>Placobranchoidea</taxon>
        <taxon>Plakobranchidae</taxon>
        <taxon>Plakobranchus</taxon>
    </lineage>
</organism>
<proteinExistence type="predicted"/>
<gene>
    <name evidence="1" type="ORF">PoB_000728100</name>
</gene>
<reference evidence="1 2" key="1">
    <citation type="journal article" date="2021" name="Elife">
        <title>Chloroplast acquisition without the gene transfer in kleptoplastic sea slugs, Plakobranchus ocellatus.</title>
        <authorList>
            <person name="Maeda T."/>
            <person name="Takahashi S."/>
            <person name="Yoshida T."/>
            <person name="Shimamura S."/>
            <person name="Takaki Y."/>
            <person name="Nagai Y."/>
            <person name="Toyoda A."/>
            <person name="Suzuki Y."/>
            <person name="Arimoto A."/>
            <person name="Ishii H."/>
            <person name="Satoh N."/>
            <person name="Nishiyama T."/>
            <person name="Hasebe M."/>
            <person name="Maruyama T."/>
            <person name="Minagawa J."/>
            <person name="Obokata J."/>
            <person name="Shigenobu S."/>
        </authorList>
    </citation>
    <scope>NUCLEOTIDE SEQUENCE [LARGE SCALE GENOMIC DNA]</scope>
</reference>
<sequence>MTVRSSNSIRQLLKSINRFHSECMPVPSGLTWKPSQQHFLLAVDGGKSASSARPREQKPRTILWLSVPRKQQKPRVWPCAWPENSKIQISPAPQGPVPALYTALLRDGHSQDFS</sequence>
<dbReference type="Proteomes" id="UP000735302">
    <property type="component" value="Unassembled WGS sequence"/>
</dbReference>
<protein>
    <submittedName>
        <fullName evidence="1">Uncharacterized protein</fullName>
    </submittedName>
</protein>
<evidence type="ECO:0000313" key="2">
    <source>
        <dbReference type="Proteomes" id="UP000735302"/>
    </source>
</evidence>
<dbReference type="AlphaFoldDB" id="A0AAV3YC63"/>
<comment type="caution">
    <text evidence="1">The sequence shown here is derived from an EMBL/GenBank/DDBJ whole genome shotgun (WGS) entry which is preliminary data.</text>
</comment>
<keyword evidence="2" id="KW-1185">Reference proteome</keyword>